<name>A0ABU8LQK6_9MICO</name>
<keyword evidence="10" id="KW-1185">Reference proteome</keyword>
<feature type="transmembrane region" description="Helical" evidence="6">
    <location>
        <begin position="247"/>
        <end position="270"/>
    </location>
</feature>
<dbReference type="InterPro" id="IPR016174">
    <property type="entry name" value="Di-haem_cyt_TM"/>
</dbReference>
<comment type="caution">
    <text evidence="9">The sequence shown here is derived from an EMBL/GenBank/DDBJ whole genome shotgun (WGS) entry which is preliminary data.</text>
</comment>
<dbReference type="InterPro" id="IPR019546">
    <property type="entry name" value="TAT_signal_bac_arc"/>
</dbReference>
<dbReference type="Gene3D" id="3.90.420.10">
    <property type="entry name" value="Oxidoreductase, molybdopterin-binding domain"/>
    <property type="match status" value="1"/>
</dbReference>
<dbReference type="PRINTS" id="PR00407">
    <property type="entry name" value="EUMOPTERIN"/>
</dbReference>
<dbReference type="InterPro" id="IPR008335">
    <property type="entry name" value="Mopterin_OxRdtase_euk"/>
</dbReference>
<evidence type="ECO:0000259" key="8">
    <source>
        <dbReference type="Pfam" id="PF01292"/>
    </source>
</evidence>
<dbReference type="InterPro" id="IPR036374">
    <property type="entry name" value="OxRdtase_Mopterin-bd_sf"/>
</dbReference>
<dbReference type="EMBL" id="JBBDGL010000001">
    <property type="protein sequence ID" value="MEJ1154537.1"/>
    <property type="molecule type" value="Genomic_DNA"/>
</dbReference>
<dbReference type="Pfam" id="PF00174">
    <property type="entry name" value="Oxidored_molyb"/>
    <property type="match status" value="1"/>
</dbReference>
<evidence type="ECO:0000256" key="1">
    <source>
        <dbReference type="ARBA" id="ARBA00004651"/>
    </source>
</evidence>
<feature type="domain" description="Cytochrome b561 bacterial/Ni-hydrogenase" evidence="8">
    <location>
        <begin position="34"/>
        <end position="165"/>
    </location>
</feature>
<dbReference type="SUPFAM" id="SSF81342">
    <property type="entry name" value="Transmembrane di-heme cytochromes"/>
    <property type="match status" value="1"/>
</dbReference>
<evidence type="ECO:0000256" key="4">
    <source>
        <dbReference type="ARBA" id="ARBA00022989"/>
    </source>
</evidence>
<dbReference type="InterPro" id="IPR000572">
    <property type="entry name" value="OxRdtase_Mopterin-bd_dom"/>
</dbReference>
<keyword evidence="2" id="KW-1003">Cell membrane</keyword>
<dbReference type="Pfam" id="PF01292">
    <property type="entry name" value="Ni_hydr_CYTB"/>
    <property type="match status" value="1"/>
</dbReference>
<evidence type="ECO:0000313" key="9">
    <source>
        <dbReference type="EMBL" id="MEJ1154537.1"/>
    </source>
</evidence>
<comment type="subcellular location">
    <subcellularLocation>
        <location evidence="1">Cell membrane</location>
        <topology evidence="1">Multi-pass membrane protein</topology>
    </subcellularLocation>
</comment>
<gene>
    <name evidence="9" type="ORF">WDU96_02855</name>
</gene>
<dbReference type="InterPro" id="IPR011577">
    <property type="entry name" value="Cyt_b561_bac/Ni-Hgenase"/>
</dbReference>
<evidence type="ECO:0000256" key="6">
    <source>
        <dbReference type="SAM" id="Phobius"/>
    </source>
</evidence>
<dbReference type="PANTHER" id="PTHR43032:SF2">
    <property type="entry name" value="BLL0505 PROTEIN"/>
    <property type="match status" value="1"/>
</dbReference>
<dbReference type="RefSeq" id="WP_337336973.1">
    <property type="nucleotide sequence ID" value="NZ_JBBDGL010000001.1"/>
</dbReference>
<reference evidence="9 10" key="1">
    <citation type="submission" date="2024-02" db="EMBL/GenBank/DDBJ databases">
        <authorList>
            <person name="Saticioglu I.B."/>
        </authorList>
    </citation>
    <scope>NUCLEOTIDE SEQUENCE [LARGE SCALE GENOMIC DNA]</scope>
    <source>
        <strain evidence="9 10">Mu-86</strain>
    </source>
</reference>
<keyword evidence="3 6" id="KW-0812">Transmembrane</keyword>
<evidence type="ECO:0000313" key="10">
    <source>
        <dbReference type="Proteomes" id="UP001368654"/>
    </source>
</evidence>
<feature type="transmembrane region" description="Helical" evidence="6">
    <location>
        <begin position="71"/>
        <end position="95"/>
    </location>
</feature>
<organism evidence="9 10">
    <name type="scientific">Microbacterium marmarense</name>
    <dbReference type="NCBI Taxonomy" id="3122051"/>
    <lineage>
        <taxon>Bacteria</taxon>
        <taxon>Bacillati</taxon>
        <taxon>Actinomycetota</taxon>
        <taxon>Actinomycetes</taxon>
        <taxon>Micrococcales</taxon>
        <taxon>Microbacteriaceae</taxon>
        <taxon>Microbacterium</taxon>
    </lineage>
</organism>
<dbReference type="NCBIfam" id="TIGR01409">
    <property type="entry name" value="TAT_signal_seq"/>
    <property type="match status" value="1"/>
</dbReference>
<evidence type="ECO:0000259" key="7">
    <source>
        <dbReference type="Pfam" id="PF00174"/>
    </source>
</evidence>
<feature type="transmembrane region" description="Helical" evidence="6">
    <location>
        <begin position="30"/>
        <end position="51"/>
    </location>
</feature>
<proteinExistence type="predicted"/>
<evidence type="ECO:0000256" key="5">
    <source>
        <dbReference type="ARBA" id="ARBA00023136"/>
    </source>
</evidence>
<dbReference type="SUPFAM" id="SSF56524">
    <property type="entry name" value="Oxidoreductase molybdopterin-binding domain"/>
    <property type="match status" value="1"/>
</dbReference>
<evidence type="ECO:0000256" key="3">
    <source>
        <dbReference type="ARBA" id="ARBA00022692"/>
    </source>
</evidence>
<sequence>MPVAARVQRALHQVRHSVAAPARNPRMAVVIGRLLALAFLLCFATGLYSHFLQNPAPWMVFPTRPVWIYQVSQGLHITAGIACFPLLLAKLYTVFPELFQSPPVRSFTHLLERASIAVLVSASLVQITIGLLNTYQAYAWFDFSFRLTHYALSWVIIGSLAIHIGVKLPLIARYWRKRDSYHDDGSVLERVDDEDDPDAALDVPDELRRLTGESQTHGVTGRVFAWIDKTPPPADDSADARASRRGFLTAVAAAVGAVVVLTAGQSFRLFDATNLFAPRKQGVGAQGLPVNRTASAAGVLESAVAPEWTLAVSFGGVREVFSLARLEALPQHDVVLPIACVEGWSQNAPWRGPRLRDLLDAVGAPADAHVRITSLQERGGFGVTEMQPEFVRDELTLVALRLYGETLDIDHGYPARIIAPGRPGVLQTKWLSTIEVIS</sequence>
<protein>
    <submittedName>
        <fullName evidence="9">Molybdopterin-dependent oxidoreductase</fullName>
    </submittedName>
</protein>
<dbReference type="CDD" id="cd00321">
    <property type="entry name" value="SO_family_Moco"/>
    <property type="match status" value="1"/>
</dbReference>
<keyword evidence="5 6" id="KW-0472">Membrane</keyword>
<evidence type="ECO:0000256" key="2">
    <source>
        <dbReference type="ARBA" id="ARBA00022475"/>
    </source>
</evidence>
<accession>A0ABU8LQK6</accession>
<feature type="domain" description="Oxidoreductase molybdopterin-binding" evidence="7">
    <location>
        <begin position="305"/>
        <end position="437"/>
    </location>
</feature>
<feature type="transmembrane region" description="Helical" evidence="6">
    <location>
        <begin position="150"/>
        <end position="170"/>
    </location>
</feature>
<dbReference type="Proteomes" id="UP001368654">
    <property type="component" value="Unassembled WGS sequence"/>
</dbReference>
<feature type="transmembrane region" description="Helical" evidence="6">
    <location>
        <begin position="116"/>
        <end position="138"/>
    </location>
</feature>
<dbReference type="PANTHER" id="PTHR43032">
    <property type="entry name" value="PROTEIN-METHIONINE-SULFOXIDE REDUCTASE"/>
    <property type="match status" value="1"/>
</dbReference>
<keyword evidence="4 6" id="KW-1133">Transmembrane helix</keyword>